<keyword evidence="5 12" id="KW-0349">Heme</keyword>
<dbReference type="GO" id="GO:0046872">
    <property type="term" value="F:metal ion binding"/>
    <property type="evidence" value="ECO:0007669"/>
    <property type="project" value="UniProtKB-UniRule"/>
</dbReference>
<evidence type="ECO:0000256" key="4">
    <source>
        <dbReference type="ARBA" id="ARBA00022475"/>
    </source>
</evidence>
<protein>
    <submittedName>
        <fullName evidence="13">Cytochrome ubiquinol oxidase subunit I</fullName>
    </submittedName>
</protein>
<evidence type="ECO:0000256" key="12">
    <source>
        <dbReference type="PIRNR" id="PIRNR006446"/>
    </source>
</evidence>
<dbReference type="Proteomes" id="UP000612362">
    <property type="component" value="Unassembled WGS sequence"/>
</dbReference>
<evidence type="ECO:0000256" key="5">
    <source>
        <dbReference type="ARBA" id="ARBA00022617"/>
    </source>
</evidence>
<keyword evidence="4 12" id="KW-1003">Cell membrane</keyword>
<evidence type="ECO:0000256" key="10">
    <source>
        <dbReference type="ARBA" id="ARBA00023004"/>
    </source>
</evidence>
<proteinExistence type="inferred from homology"/>
<feature type="transmembrane region" description="Helical" evidence="12">
    <location>
        <begin position="216"/>
        <end position="233"/>
    </location>
</feature>
<reference evidence="13" key="1">
    <citation type="submission" date="2020-10" db="EMBL/GenBank/DDBJ databases">
        <title>Taxonomic study of unclassified bacteria belonging to the class Ktedonobacteria.</title>
        <authorList>
            <person name="Yabe S."/>
            <person name="Wang C.M."/>
            <person name="Zheng Y."/>
            <person name="Sakai Y."/>
            <person name="Cavaletti L."/>
            <person name="Monciardini P."/>
            <person name="Donadio S."/>
        </authorList>
    </citation>
    <scope>NUCLEOTIDE SEQUENCE</scope>
    <source>
        <strain evidence="13">SOSP1-1</strain>
    </source>
</reference>
<evidence type="ECO:0000256" key="2">
    <source>
        <dbReference type="ARBA" id="ARBA00009819"/>
    </source>
</evidence>
<name>A0A8J3I2W5_9CHLR</name>
<feature type="transmembrane region" description="Helical" evidence="12">
    <location>
        <begin position="54"/>
        <end position="80"/>
    </location>
</feature>
<dbReference type="Pfam" id="PF01654">
    <property type="entry name" value="Cyt_bd_oxida_I"/>
    <property type="match status" value="1"/>
</dbReference>
<evidence type="ECO:0000256" key="1">
    <source>
        <dbReference type="ARBA" id="ARBA00004651"/>
    </source>
</evidence>
<keyword evidence="14" id="KW-1185">Reference proteome</keyword>
<evidence type="ECO:0000256" key="11">
    <source>
        <dbReference type="ARBA" id="ARBA00023136"/>
    </source>
</evidence>
<comment type="subcellular location">
    <subcellularLocation>
        <location evidence="1">Cell membrane</location>
        <topology evidence="1">Multi-pass membrane protein</topology>
    </subcellularLocation>
</comment>
<keyword evidence="3 12" id="KW-0813">Transport</keyword>
<gene>
    <name evidence="13" type="ORF">KSX_33950</name>
</gene>
<dbReference type="EMBL" id="BNJF01000001">
    <property type="protein sequence ID" value="GHO45232.1"/>
    <property type="molecule type" value="Genomic_DNA"/>
</dbReference>
<sequence>MGDLLAARAQMGTSLAFHIIFSVLGVGLPLLLCISEGLALKTKNPTYMLLTRRWAKAAAILFAIGAVSGTILSFELGLLWPSYIAFAGKVVGIPFMLEGFAFFLEAIFLGLYLYGWDHLSPRAHWLCSFPIWISGLLSAWFIVSANSWMNTPAGFVFKDGIAVDVRPFQAIFNPSTPFETVHMMLASYVCTGFGVAAVYAWAILRGKRDDYHRKGLMLGMLMAVVAIPLQIVSGDFNARFLANYQPTKFAAMEAVFKTQDGAPITVGGLVDPATGEVRYALEIPRGLSLLAYANPDATVKGLDQYNRQDWPNVPLVHLSFDGMVGSGFFALFIACVFWFMFFLKKRVIPEDKRLLWGVIAAGPLSFLAVEFGWMVTELGRQPWTIYGYLRTKDAVTTAPWLNISFLVFTLIYILLGVALVWLLLRVARTPMPRLTSQAVPQPSTQRARA</sequence>
<comment type="similarity">
    <text evidence="2 12">Belongs to the cytochrome ubiquinol oxidase subunit 1 family.</text>
</comment>
<keyword evidence="9 12" id="KW-1133">Transmembrane helix</keyword>
<evidence type="ECO:0000256" key="9">
    <source>
        <dbReference type="ARBA" id="ARBA00022989"/>
    </source>
</evidence>
<comment type="caution">
    <text evidence="13">The sequence shown here is derived from an EMBL/GenBank/DDBJ whole genome shotgun (WGS) entry which is preliminary data.</text>
</comment>
<feature type="transmembrane region" description="Helical" evidence="12">
    <location>
        <begin position="354"/>
        <end position="375"/>
    </location>
</feature>
<dbReference type="InterPro" id="IPR002585">
    <property type="entry name" value="Cyt-d_ubiquinol_oxidase_su_1"/>
</dbReference>
<evidence type="ECO:0000256" key="6">
    <source>
        <dbReference type="ARBA" id="ARBA00022692"/>
    </source>
</evidence>
<dbReference type="PANTHER" id="PTHR30365">
    <property type="entry name" value="CYTOCHROME D UBIQUINOL OXIDASE"/>
    <property type="match status" value="1"/>
</dbReference>
<keyword evidence="11 12" id="KW-0472">Membrane</keyword>
<keyword evidence="6 12" id="KW-0812">Transmembrane</keyword>
<evidence type="ECO:0000256" key="8">
    <source>
        <dbReference type="ARBA" id="ARBA00022982"/>
    </source>
</evidence>
<dbReference type="GO" id="GO:0070069">
    <property type="term" value="C:cytochrome complex"/>
    <property type="evidence" value="ECO:0007669"/>
    <property type="project" value="UniProtKB-UniRule"/>
</dbReference>
<dbReference type="RefSeq" id="WP_220194579.1">
    <property type="nucleotide sequence ID" value="NZ_BNJF01000001.1"/>
</dbReference>
<dbReference type="AlphaFoldDB" id="A0A8J3I2W5"/>
<evidence type="ECO:0000256" key="7">
    <source>
        <dbReference type="ARBA" id="ARBA00022723"/>
    </source>
</evidence>
<dbReference type="GO" id="GO:0019646">
    <property type="term" value="P:aerobic electron transport chain"/>
    <property type="evidence" value="ECO:0007669"/>
    <property type="project" value="InterPro"/>
</dbReference>
<evidence type="ECO:0000313" key="13">
    <source>
        <dbReference type="EMBL" id="GHO45232.1"/>
    </source>
</evidence>
<evidence type="ECO:0000256" key="3">
    <source>
        <dbReference type="ARBA" id="ARBA00022448"/>
    </source>
</evidence>
<organism evidence="13 14">
    <name type="scientific">Ktedonospora formicarum</name>
    <dbReference type="NCBI Taxonomy" id="2778364"/>
    <lineage>
        <taxon>Bacteria</taxon>
        <taxon>Bacillati</taxon>
        <taxon>Chloroflexota</taxon>
        <taxon>Ktedonobacteria</taxon>
        <taxon>Ktedonobacterales</taxon>
        <taxon>Ktedonobacteraceae</taxon>
        <taxon>Ktedonospora</taxon>
    </lineage>
</organism>
<accession>A0A8J3I2W5</accession>
<dbReference type="GO" id="GO:0009055">
    <property type="term" value="F:electron transfer activity"/>
    <property type="evidence" value="ECO:0007669"/>
    <property type="project" value="UniProtKB-UniRule"/>
</dbReference>
<keyword evidence="7 12" id="KW-0479">Metal-binding</keyword>
<feature type="transmembrane region" description="Helical" evidence="12">
    <location>
        <begin position="15"/>
        <end position="34"/>
    </location>
</feature>
<evidence type="ECO:0000313" key="14">
    <source>
        <dbReference type="Proteomes" id="UP000612362"/>
    </source>
</evidence>
<keyword evidence="8 12" id="KW-0249">Electron transport</keyword>
<dbReference type="PANTHER" id="PTHR30365:SF14">
    <property type="entry name" value="CYTOCHROME BD MENAQUINOL OXIDASE SUBUNIT I-RELATED"/>
    <property type="match status" value="1"/>
</dbReference>
<dbReference type="GO" id="GO:0005886">
    <property type="term" value="C:plasma membrane"/>
    <property type="evidence" value="ECO:0007669"/>
    <property type="project" value="UniProtKB-SubCell"/>
</dbReference>
<feature type="transmembrane region" description="Helical" evidence="12">
    <location>
        <begin position="323"/>
        <end position="342"/>
    </location>
</feature>
<feature type="transmembrane region" description="Helical" evidence="12">
    <location>
        <begin position="92"/>
        <end position="113"/>
    </location>
</feature>
<dbReference type="GO" id="GO:0016682">
    <property type="term" value="F:oxidoreductase activity, acting on diphenols and related substances as donors, oxygen as acceptor"/>
    <property type="evidence" value="ECO:0007669"/>
    <property type="project" value="TreeGrafter"/>
</dbReference>
<feature type="transmembrane region" description="Helical" evidence="12">
    <location>
        <begin position="125"/>
        <end position="143"/>
    </location>
</feature>
<dbReference type="PIRSF" id="PIRSF006446">
    <property type="entry name" value="Cyt_quinol_oxidase_1"/>
    <property type="match status" value="1"/>
</dbReference>
<dbReference type="GO" id="GO:0020037">
    <property type="term" value="F:heme binding"/>
    <property type="evidence" value="ECO:0007669"/>
    <property type="project" value="TreeGrafter"/>
</dbReference>
<feature type="transmembrane region" description="Helical" evidence="12">
    <location>
        <begin position="400"/>
        <end position="424"/>
    </location>
</feature>
<feature type="transmembrane region" description="Helical" evidence="12">
    <location>
        <begin position="185"/>
        <end position="204"/>
    </location>
</feature>
<keyword evidence="10 12" id="KW-0408">Iron</keyword>